<reference evidence="5" key="1">
    <citation type="submission" date="2014-05" db="EMBL/GenBank/DDBJ databases">
        <title>The transcriptome of the halophilic microalga Tetraselmis sp. GSL018 isolated from the Great Salt Lake, Utah.</title>
        <authorList>
            <person name="Jinkerson R.E."/>
            <person name="D'Adamo S."/>
            <person name="Posewitz M.C."/>
        </authorList>
    </citation>
    <scope>NUCLEOTIDE SEQUENCE</scope>
    <source>
        <strain evidence="5">GSL018</strain>
    </source>
</reference>
<dbReference type="Gene3D" id="3.40.30.10">
    <property type="entry name" value="Glutaredoxin"/>
    <property type="match status" value="1"/>
</dbReference>
<evidence type="ECO:0000313" key="5">
    <source>
        <dbReference type="EMBL" id="JAC78158.1"/>
    </source>
</evidence>
<dbReference type="InterPro" id="IPR013766">
    <property type="entry name" value="Thioredoxin_domain"/>
</dbReference>
<dbReference type="EMBL" id="GBEZ01007294">
    <property type="protein sequence ID" value="JAC78158.1"/>
    <property type="molecule type" value="Transcribed_RNA"/>
</dbReference>
<dbReference type="AlphaFoldDB" id="A0A061S1S4"/>
<evidence type="ECO:0000259" key="2">
    <source>
        <dbReference type="PROSITE" id="PS51352"/>
    </source>
</evidence>
<dbReference type="CDD" id="cd02947">
    <property type="entry name" value="TRX_family"/>
    <property type="match status" value="1"/>
</dbReference>
<dbReference type="EMBL" id="GBEZ01026564">
    <property type="protein sequence ID" value="JAC60657.1"/>
    <property type="molecule type" value="Transcribed_RNA"/>
</dbReference>
<evidence type="ECO:0000313" key="3">
    <source>
        <dbReference type="EMBL" id="JAC60657.1"/>
    </source>
</evidence>
<feature type="domain" description="Thioredoxin" evidence="2">
    <location>
        <begin position="69"/>
        <end position="187"/>
    </location>
</feature>
<dbReference type="PANTHER" id="PTHR43601:SF32">
    <property type="entry name" value="THIOREDOXIN-LIKE 2-2, CHLOROPLASTIC"/>
    <property type="match status" value="1"/>
</dbReference>
<evidence type="ECO:0000256" key="1">
    <source>
        <dbReference type="ARBA" id="ARBA00008987"/>
    </source>
</evidence>
<dbReference type="EMBL" id="GBEZ01023077">
    <property type="protein sequence ID" value="JAC63790.1"/>
    <property type="molecule type" value="Transcribed_RNA"/>
</dbReference>
<dbReference type="SUPFAM" id="SSF52833">
    <property type="entry name" value="Thioredoxin-like"/>
    <property type="match status" value="1"/>
</dbReference>
<dbReference type="Pfam" id="PF00085">
    <property type="entry name" value="Thioredoxin"/>
    <property type="match status" value="1"/>
</dbReference>
<dbReference type="InterPro" id="IPR036249">
    <property type="entry name" value="Thioredoxin-like_sf"/>
</dbReference>
<comment type="similarity">
    <text evidence="1">Belongs to the thioredoxin family.</text>
</comment>
<dbReference type="PANTHER" id="PTHR43601">
    <property type="entry name" value="THIOREDOXIN, MITOCHONDRIAL"/>
    <property type="match status" value="1"/>
</dbReference>
<accession>A0A061S1S4</accession>
<dbReference type="GO" id="GO:0045454">
    <property type="term" value="P:cell redox homeostasis"/>
    <property type="evidence" value="ECO:0007669"/>
    <property type="project" value="TreeGrafter"/>
</dbReference>
<gene>
    <name evidence="5" type="ORF">TSPGSL018_15881</name>
    <name evidence="4" type="ORF">TSPGSL018_19745</name>
    <name evidence="3" type="ORF">TSPGSL018_28386</name>
</gene>
<evidence type="ECO:0000313" key="4">
    <source>
        <dbReference type="EMBL" id="JAC63790.1"/>
    </source>
</evidence>
<organism evidence="5">
    <name type="scientific">Tetraselmis sp. GSL018</name>
    <dbReference type="NCBI Taxonomy" id="582737"/>
    <lineage>
        <taxon>Eukaryota</taxon>
        <taxon>Viridiplantae</taxon>
        <taxon>Chlorophyta</taxon>
        <taxon>core chlorophytes</taxon>
        <taxon>Chlorodendrophyceae</taxon>
        <taxon>Chlorodendrales</taxon>
        <taxon>Chlorodendraceae</taxon>
        <taxon>Tetraselmis</taxon>
    </lineage>
</organism>
<sequence>MTLKSLAPVSTPLSPAGVRLSARVYRAQPNGLVGNYSRFLESRAPGRKLSRACAAPTEAKDPPETAVKLKWHEKNMKPNMVDIHGTEDFLEEMASAGDRLVIVDFYATWCHACRGLYPRLSKLMEEHPDVKLLKVEFESNRSLCKSLGVKVLPFFHFYRGNEGRLDAFSASLKKIGRLKDAIEMHNTPRCALGDAVVYKDIKDVANAVHSD</sequence>
<name>A0A061S1S4_9CHLO</name>
<proteinExistence type="inferred from homology"/>
<protein>
    <submittedName>
        <fullName evidence="5">Thioredoxin-like chloroplastic-like</fullName>
    </submittedName>
</protein>
<dbReference type="PROSITE" id="PS51352">
    <property type="entry name" value="THIOREDOXIN_2"/>
    <property type="match status" value="1"/>
</dbReference>